<feature type="signal peptide" evidence="1">
    <location>
        <begin position="1"/>
        <end position="18"/>
    </location>
</feature>
<sequence length="79" mass="8479">MGLDELLSLLFLLYKSSSLMSTWILAKPSSCFPSQLPLPSNCRRHFPNPNTIRRMSGFGSATARPVAAAGIQSGLAINA</sequence>
<dbReference type="Proteomes" id="UP001472677">
    <property type="component" value="Unassembled WGS sequence"/>
</dbReference>
<name>A0ABR2C353_9ROSI</name>
<keyword evidence="1" id="KW-0732">Signal</keyword>
<accession>A0ABR2C353</accession>
<feature type="chain" id="PRO_5047168030" evidence="1">
    <location>
        <begin position="19"/>
        <end position="79"/>
    </location>
</feature>
<reference evidence="2 3" key="1">
    <citation type="journal article" date="2024" name="G3 (Bethesda)">
        <title>Genome assembly of Hibiscus sabdariffa L. provides insights into metabolisms of medicinal natural products.</title>
        <authorList>
            <person name="Kim T."/>
        </authorList>
    </citation>
    <scope>NUCLEOTIDE SEQUENCE [LARGE SCALE GENOMIC DNA]</scope>
    <source>
        <strain evidence="2">TK-2024</strain>
        <tissue evidence="2">Old leaves</tissue>
    </source>
</reference>
<proteinExistence type="predicted"/>
<organism evidence="2 3">
    <name type="scientific">Hibiscus sabdariffa</name>
    <name type="common">roselle</name>
    <dbReference type="NCBI Taxonomy" id="183260"/>
    <lineage>
        <taxon>Eukaryota</taxon>
        <taxon>Viridiplantae</taxon>
        <taxon>Streptophyta</taxon>
        <taxon>Embryophyta</taxon>
        <taxon>Tracheophyta</taxon>
        <taxon>Spermatophyta</taxon>
        <taxon>Magnoliopsida</taxon>
        <taxon>eudicotyledons</taxon>
        <taxon>Gunneridae</taxon>
        <taxon>Pentapetalae</taxon>
        <taxon>rosids</taxon>
        <taxon>malvids</taxon>
        <taxon>Malvales</taxon>
        <taxon>Malvaceae</taxon>
        <taxon>Malvoideae</taxon>
        <taxon>Hibiscus</taxon>
    </lineage>
</organism>
<comment type="caution">
    <text evidence="2">The sequence shown here is derived from an EMBL/GenBank/DDBJ whole genome shotgun (WGS) entry which is preliminary data.</text>
</comment>
<dbReference type="EMBL" id="JBBPBM010000069">
    <property type="protein sequence ID" value="KAK8513826.1"/>
    <property type="molecule type" value="Genomic_DNA"/>
</dbReference>
<keyword evidence="3" id="KW-1185">Reference proteome</keyword>
<gene>
    <name evidence="2" type="ORF">V6N12_052991</name>
</gene>
<evidence type="ECO:0000313" key="2">
    <source>
        <dbReference type="EMBL" id="KAK8513826.1"/>
    </source>
</evidence>
<evidence type="ECO:0000256" key="1">
    <source>
        <dbReference type="SAM" id="SignalP"/>
    </source>
</evidence>
<protein>
    <submittedName>
        <fullName evidence="2">Uncharacterized protein</fullName>
    </submittedName>
</protein>
<evidence type="ECO:0000313" key="3">
    <source>
        <dbReference type="Proteomes" id="UP001472677"/>
    </source>
</evidence>